<name>A0AAV2YJA1_9STRA</name>
<dbReference type="AlphaFoldDB" id="A0AAV2YJA1"/>
<reference evidence="2" key="1">
    <citation type="submission" date="2022-11" db="EMBL/GenBank/DDBJ databases">
        <authorList>
            <person name="Morgan W.R."/>
            <person name="Tartar A."/>
        </authorList>
    </citation>
    <scope>NUCLEOTIDE SEQUENCE</scope>
    <source>
        <strain evidence="2">ARSEF 373</strain>
    </source>
</reference>
<evidence type="ECO:0000256" key="1">
    <source>
        <dbReference type="SAM" id="MobiDB-lite"/>
    </source>
</evidence>
<evidence type="ECO:0000313" key="2">
    <source>
        <dbReference type="EMBL" id="DAZ95090.1"/>
    </source>
</evidence>
<organism evidence="2 3">
    <name type="scientific">Lagenidium giganteum</name>
    <dbReference type="NCBI Taxonomy" id="4803"/>
    <lineage>
        <taxon>Eukaryota</taxon>
        <taxon>Sar</taxon>
        <taxon>Stramenopiles</taxon>
        <taxon>Oomycota</taxon>
        <taxon>Peronosporomycetes</taxon>
        <taxon>Pythiales</taxon>
        <taxon>Pythiaceae</taxon>
    </lineage>
</organism>
<keyword evidence="3" id="KW-1185">Reference proteome</keyword>
<gene>
    <name evidence="2" type="ORF">N0F65_001692</name>
</gene>
<sequence>MSVPKPTIIKEQTDPTAPCGIIEGPSALPALSGQSYGGSPDSNTEAYTAAIKQSQYKTLKDLVAAKMTPEPNSKAECGYTSPDGPGQDVPASVEWSHGLGEGFTPSHMGPCEVWCDDERVFQDDNCAKNFPQAPAKLPIDAAKCKGKSNLKIIWMALHNPKWQVYINCAKLNGGSGPGPSPTPAPSNRPSNSPSNQLSSSPSPNPAPTPSPVPSSSSPSTPRPSKKKCNPKKYRLRNRRA</sequence>
<feature type="compositionally biased region" description="Pro residues" evidence="1">
    <location>
        <begin position="202"/>
        <end position="212"/>
    </location>
</feature>
<dbReference type="Proteomes" id="UP001146120">
    <property type="component" value="Unassembled WGS sequence"/>
</dbReference>
<comment type="caution">
    <text evidence="2">The sequence shown here is derived from an EMBL/GenBank/DDBJ whole genome shotgun (WGS) entry which is preliminary data.</text>
</comment>
<protein>
    <submittedName>
        <fullName evidence="2">Uncharacterized protein</fullName>
    </submittedName>
</protein>
<feature type="compositionally biased region" description="Low complexity" evidence="1">
    <location>
        <begin position="187"/>
        <end position="201"/>
    </location>
</feature>
<accession>A0AAV2YJA1</accession>
<dbReference type="EMBL" id="DAKRPA010000218">
    <property type="protein sequence ID" value="DAZ95090.1"/>
    <property type="molecule type" value="Genomic_DNA"/>
</dbReference>
<feature type="compositionally biased region" description="Basic residues" evidence="1">
    <location>
        <begin position="223"/>
        <end position="240"/>
    </location>
</feature>
<reference evidence="2" key="2">
    <citation type="journal article" date="2023" name="Microbiol Resour">
        <title>Decontamination and Annotation of the Draft Genome Sequence of the Oomycete Lagenidium giganteum ARSEF 373.</title>
        <authorList>
            <person name="Morgan W.R."/>
            <person name="Tartar A."/>
        </authorList>
    </citation>
    <scope>NUCLEOTIDE SEQUENCE</scope>
    <source>
        <strain evidence="2">ARSEF 373</strain>
    </source>
</reference>
<evidence type="ECO:0000313" key="3">
    <source>
        <dbReference type="Proteomes" id="UP001146120"/>
    </source>
</evidence>
<proteinExistence type="predicted"/>
<feature type="region of interest" description="Disordered" evidence="1">
    <location>
        <begin position="175"/>
        <end position="240"/>
    </location>
</feature>